<evidence type="ECO:0000256" key="3">
    <source>
        <dbReference type="ARBA" id="ARBA00015086"/>
    </source>
</evidence>
<evidence type="ECO:0000256" key="2">
    <source>
        <dbReference type="ARBA" id="ARBA00009325"/>
    </source>
</evidence>
<accession>A0ABV7SC41</accession>
<organism evidence="4 5">
    <name type="scientific">Streptomyces yaanensis</name>
    <dbReference type="NCBI Taxonomy" id="1142239"/>
    <lineage>
        <taxon>Bacteria</taxon>
        <taxon>Bacillati</taxon>
        <taxon>Actinomycetota</taxon>
        <taxon>Actinomycetes</taxon>
        <taxon>Kitasatosporales</taxon>
        <taxon>Streptomycetaceae</taxon>
        <taxon>Streptomyces</taxon>
    </lineage>
</organism>
<evidence type="ECO:0000313" key="5">
    <source>
        <dbReference type="Proteomes" id="UP001595701"/>
    </source>
</evidence>
<dbReference type="Pfam" id="PF08042">
    <property type="entry name" value="PqqA"/>
    <property type="match status" value="1"/>
</dbReference>
<gene>
    <name evidence="4" type="primary">pqqA</name>
    <name evidence="4" type="ORF">ACFOZ0_14705</name>
</gene>
<keyword evidence="5" id="KW-1185">Reference proteome</keyword>
<comment type="pathway">
    <text evidence="1">Cofactor biosynthesis; pyrroloquinoline quinone biosynthesis.</text>
</comment>
<comment type="similarity">
    <text evidence="2">Belongs to the PqqA family.</text>
</comment>
<dbReference type="Proteomes" id="UP001595701">
    <property type="component" value="Unassembled WGS sequence"/>
</dbReference>
<dbReference type="NCBIfam" id="TIGR02107">
    <property type="entry name" value="PQQ_syn_pqqA"/>
    <property type="match status" value="1"/>
</dbReference>
<dbReference type="RefSeq" id="WP_310769646.1">
    <property type="nucleotide sequence ID" value="NZ_JBHRWR010000009.1"/>
</dbReference>
<reference evidence="5" key="1">
    <citation type="journal article" date="2019" name="Int. J. Syst. Evol. Microbiol.">
        <title>The Global Catalogue of Microorganisms (GCM) 10K type strain sequencing project: providing services to taxonomists for standard genome sequencing and annotation.</title>
        <authorList>
            <consortium name="The Broad Institute Genomics Platform"/>
            <consortium name="The Broad Institute Genome Sequencing Center for Infectious Disease"/>
            <person name="Wu L."/>
            <person name="Ma J."/>
        </authorList>
    </citation>
    <scope>NUCLEOTIDE SEQUENCE [LARGE SCALE GENOMIC DNA]</scope>
    <source>
        <strain evidence="5">CGMCC 4.7035</strain>
    </source>
</reference>
<dbReference type="InterPro" id="IPR011725">
    <property type="entry name" value="PQQ_synth_PqqA"/>
</dbReference>
<comment type="caution">
    <text evidence="4">The sequence shown here is derived from an EMBL/GenBank/DDBJ whole genome shotgun (WGS) entry which is preliminary data.</text>
</comment>
<sequence>MDRESVVDQAHRDEWETPAFEEIRVSAEVTAYMGVWDADGD</sequence>
<evidence type="ECO:0000313" key="4">
    <source>
        <dbReference type="EMBL" id="MFC3574499.1"/>
    </source>
</evidence>
<name>A0ABV7SC41_9ACTN</name>
<protein>
    <recommendedName>
        <fullName evidence="3">Coenzyme PQQ synthesis protein A</fullName>
    </recommendedName>
</protein>
<evidence type="ECO:0000256" key="1">
    <source>
        <dbReference type="ARBA" id="ARBA00004886"/>
    </source>
</evidence>
<dbReference type="EMBL" id="JBHRWR010000009">
    <property type="protein sequence ID" value="MFC3574499.1"/>
    <property type="molecule type" value="Genomic_DNA"/>
</dbReference>
<proteinExistence type="inferred from homology"/>